<protein>
    <submittedName>
        <fullName evidence="2">Polysaccharide pyruvyl transferase family protein</fullName>
    </submittedName>
</protein>
<dbReference type="AlphaFoldDB" id="A0A927WLE4"/>
<sequence>MKIGKLTIDGYNNYGNVLQNYALRQILLCYVDIVDSLWHEQDNFKVRIWHKWTWKEPIKYLINWRGFRDELFSDFHGMEMVRQGRIKEWCDRYIGIKRADDLPKIAGDYDYFVVGSDQVWNPHFSDLEHCFLTFASKEKRIAYAASISCLDIPEKDKPLFKQGLMEMANISMREQAGADMVKSFSGREVPVVVDPTLLLTADEWRKVSRQPAWYHGEDYILTYFLGKRPDVVDKLSEETGLPVVNILDRDVYEHYVTSPDEFLWAIEHAKLLYTDSFHGTVFSILFRTPFVVCNRIGSAVEEKMGSRIDTLLGYFGLEARRGTKNNGYAIDNPLAAPDWSQVDDVLARERKRSDEYLRQALKVDEV</sequence>
<feature type="domain" description="Polysaccharide pyruvyl transferase" evidence="1">
    <location>
        <begin position="13"/>
        <end position="294"/>
    </location>
</feature>
<dbReference type="Proteomes" id="UP000761380">
    <property type="component" value="Unassembled WGS sequence"/>
</dbReference>
<organism evidence="2 3">
    <name type="scientific">Selenomonas ruminantium</name>
    <dbReference type="NCBI Taxonomy" id="971"/>
    <lineage>
        <taxon>Bacteria</taxon>
        <taxon>Bacillati</taxon>
        <taxon>Bacillota</taxon>
        <taxon>Negativicutes</taxon>
        <taxon>Selenomonadales</taxon>
        <taxon>Selenomonadaceae</taxon>
        <taxon>Selenomonas</taxon>
    </lineage>
</organism>
<name>A0A927WLE4_SELRU</name>
<dbReference type="EMBL" id="SVBY01000003">
    <property type="protein sequence ID" value="MBE6091664.1"/>
    <property type="molecule type" value="Genomic_DNA"/>
</dbReference>
<proteinExistence type="predicted"/>
<evidence type="ECO:0000313" key="2">
    <source>
        <dbReference type="EMBL" id="MBE6091664.1"/>
    </source>
</evidence>
<reference evidence="2" key="1">
    <citation type="submission" date="2019-04" db="EMBL/GenBank/DDBJ databases">
        <title>Evolution of Biomass-Degrading Anaerobic Consortia Revealed by Metagenomics.</title>
        <authorList>
            <person name="Peng X."/>
        </authorList>
    </citation>
    <scope>NUCLEOTIDE SEQUENCE</scope>
    <source>
        <strain evidence="2">SIG240</strain>
    </source>
</reference>
<dbReference type="Pfam" id="PF04230">
    <property type="entry name" value="PS_pyruv_trans"/>
    <property type="match status" value="1"/>
</dbReference>
<evidence type="ECO:0000259" key="1">
    <source>
        <dbReference type="Pfam" id="PF04230"/>
    </source>
</evidence>
<gene>
    <name evidence="2" type="ORF">E7201_00575</name>
</gene>
<evidence type="ECO:0000313" key="3">
    <source>
        <dbReference type="Proteomes" id="UP000761380"/>
    </source>
</evidence>
<accession>A0A927WLE4</accession>
<dbReference type="InterPro" id="IPR007345">
    <property type="entry name" value="Polysacch_pyruvyl_Trfase"/>
</dbReference>
<dbReference type="GO" id="GO:0016740">
    <property type="term" value="F:transferase activity"/>
    <property type="evidence" value="ECO:0007669"/>
    <property type="project" value="UniProtKB-KW"/>
</dbReference>
<comment type="caution">
    <text evidence="2">The sequence shown here is derived from an EMBL/GenBank/DDBJ whole genome shotgun (WGS) entry which is preliminary data.</text>
</comment>
<keyword evidence="2" id="KW-0808">Transferase</keyword>